<gene>
    <name evidence="2" type="ORF">S01H1_10870</name>
</gene>
<protein>
    <submittedName>
        <fullName evidence="2">Uncharacterized protein</fullName>
    </submittedName>
</protein>
<sequence>FSEYWTLWGLLYVFYGWFWGLVAIFFAGFVTHAVYSLVMKLFHGGYQSCIKLGFLYYVTRGVLANMGFDSVFVTLLQGLLGFTAFYVGLTMLESFRQWFGGRG</sequence>
<name>X0SGJ5_9ZZZZ</name>
<dbReference type="EMBL" id="BARS01005542">
    <property type="protein sequence ID" value="GAF74982.1"/>
    <property type="molecule type" value="Genomic_DNA"/>
</dbReference>
<feature type="non-terminal residue" evidence="2">
    <location>
        <position position="1"/>
    </location>
</feature>
<feature type="transmembrane region" description="Helical" evidence="1">
    <location>
        <begin position="12"/>
        <end position="34"/>
    </location>
</feature>
<dbReference type="AlphaFoldDB" id="X0SGJ5"/>
<evidence type="ECO:0000313" key="2">
    <source>
        <dbReference type="EMBL" id="GAF74982.1"/>
    </source>
</evidence>
<accession>X0SGJ5</accession>
<keyword evidence="1" id="KW-1133">Transmembrane helix</keyword>
<proteinExistence type="predicted"/>
<keyword evidence="1" id="KW-0472">Membrane</keyword>
<keyword evidence="1" id="KW-0812">Transmembrane</keyword>
<evidence type="ECO:0000256" key="1">
    <source>
        <dbReference type="SAM" id="Phobius"/>
    </source>
</evidence>
<feature type="transmembrane region" description="Helical" evidence="1">
    <location>
        <begin position="71"/>
        <end position="92"/>
    </location>
</feature>
<organism evidence="2">
    <name type="scientific">marine sediment metagenome</name>
    <dbReference type="NCBI Taxonomy" id="412755"/>
    <lineage>
        <taxon>unclassified sequences</taxon>
        <taxon>metagenomes</taxon>
        <taxon>ecological metagenomes</taxon>
    </lineage>
</organism>
<reference evidence="2" key="1">
    <citation type="journal article" date="2014" name="Front. Microbiol.">
        <title>High frequency of phylogenetically diverse reductive dehalogenase-homologous genes in deep subseafloor sedimentary metagenomes.</title>
        <authorList>
            <person name="Kawai M."/>
            <person name="Futagami T."/>
            <person name="Toyoda A."/>
            <person name="Takaki Y."/>
            <person name="Nishi S."/>
            <person name="Hori S."/>
            <person name="Arai W."/>
            <person name="Tsubouchi T."/>
            <person name="Morono Y."/>
            <person name="Uchiyama I."/>
            <person name="Ito T."/>
            <person name="Fujiyama A."/>
            <person name="Inagaki F."/>
            <person name="Takami H."/>
        </authorList>
    </citation>
    <scope>NUCLEOTIDE SEQUENCE</scope>
    <source>
        <strain evidence="2">Expedition CK06-06</strain>
    </source>
</reference>
<comment type="caution">
    <text evidence="2">The sequence shown here is derived from an EMBL/GenBank/DDBJ whole genome shotgun (WGS) entry which is preliminary data.</text>
</comment>
<feature type="transmembrane region" description="Helical" evidence="1">
    <location>
        <begin position="41"/>
        <end position="59"/>
    </location>
</feature>